<evidence type="ECO:0000313" key="2">
    <source>
        <dbReference type="EMBL" id="CUN15307.1"/>
    </source>
</evidence>
<dbReference type="Proteomes" id="UP000095591">
    <property type="component" value="Unassembled WGS sequence"/>
</dbReference>
<evidence type="ECO:0000256" key="1">
    <source>
        <dbReference type="SAM" id="MobiDB-lite"/>
    </source>
</evidence>
<protein>
    <submittedName>
        <fullName evidence="2">Uncharacterized protein</fullName>
    </submittedName>
</protein>
<feature type="region of interest" description="Disordered" evidence="1">
    <location>
        <begin position="1"/>
        <end position="33"/>
    </location>
</feature>
<dbReference type="AlphaFoldDB" id="A0A173UMA3"/>
<organism evidence="2 3">
    <name type="scientific">Parabacteroides distasonis</name>
    <dbReference type="NCBI Taxonomy" id="823"/>
    <lineage>
        <taxon>Bacteria</taxon>
        <taxon>Pseudomonadati</taxon>
        <taxon>Bacteroidota</taxon>
        <taxon>Bacteroidia</taxon>
        <taxon>Bacteroidales</taxon>
        <taxon>Tannerellaceae</taxon>
        <taxon>Parabacteroides</taxon>
    </lineage>
</organism>
<evidence type="ECO:0000313" key="3">
    <source>
        <dbReference type="Proteomes" id="UP000095591"/>
    </source>
</evidence>
<dbReference type="EMBL" id="CYXP01000004">
    <property type="protein sequence ID" value="CUN15307.1"/>
    <property type="molecule type" value="Genomic_DNA"/>
</dbReference>
<gene>
    <name evidence="2" type="ORF">ERS852429_02206</name>
</gene>
<name>A0A173UMA3_PARDI</name>
<sequence length="78" mass="9157">MTKLSNIPAKETTAKTAKTRKAKNGPAKLKWDPTKPMQFTQEEIWEHIHEIEKGPFMTLDEGFKRFEAWKQDLLKSRL</sequence>
<dbReference type="RefSeq" id="WP_044546936.1">
    <property type="nucleotide sequence ID" value="NZ_CDRH01000942.1"/>
</dbReference>
<accession>A0A173UMA3</accession>
<reference evidence="2 3" key="1">
    <citation type="submission" date="2015-09" db="EMBL/GenBank/DDBJ databases">
        <authorList>
            <consortium name="Pathogen Informatics"/>
        </authorList>
    </citation>
    <scope>NUCLEOTIDE SEQUENCE [LARGE SCALE GENOMIC DNA]</scope>
    <source>
        <strain evidence="2 3">2789STDY5608872</strain>
    </source>
</reference>
<proteinExistence type="predicted"/>